<dbReference type="Pfam" id="PF12728">
    <property type="entry name" value="HTH_17"/>
    <property type="match status" value="1"/>
</dbReference>
<dbReference type="Proteomes" id="UP000536179">
    <property type="component" value="Unassembled WGS sequence"/>
</dbReference>
<name>A0A7W5E2E2_9BACT</name>
<dbReference type="SUPFAM" id="SSF46955">
    <property type="entry name" value="Putative DNA-binding domain"/>
    <property type="match status" value="1"/>
</dbReference>
<dbReference type="InterPro" id="IPR041657">
    <property type="entry name" value="HTH_17"/>
</dbReference>
<feature type="region of interest" description="Disordered" evidence="1">
    <location>
        <begin position="49"/>
        <end position="70"/>
    </location>
</feature>
<feature type="domain" description="Helix-turn-helix" evidence="2">
    <location>
        <begin position="3"/>
        <end position="50"/>
    </location>
</feature>
<accession>A0A7W5E2E2</accession>
<dbReference type="RefSeq" id="WP_184307139.1">
    <property type="nucleotide sequence ID" value="NZ_JACHXU010000019.1"/>
</dbReference>
<evidence type="ECO:0000313" key="3">
    <source>
        <dbReference type="EMBL" id="MBB3208906.1"/>
    </source>
</evidence>
<gene>
    <name evidence="3" type="ORF">FHS27_004740</name>
</gene>
<protein>
    <submittedName>
        <fullName evidence="3">Excisionase family DNA binding protein</fullName>
    </submittedName>
</protein>
<proteinExistence type="predicted"/>
<dbReference type="GO" id="GO:0003677">
    <property type="term" value="F:DNA binding"/>
    <property type="evidence" value="ECO:0007669"/>
    <property type="project" value="InterPro"/>
</dbReference>
<dbReference type="AlphaFoldDB" id="A0A7W5E2E2"/>
<dbReference type="InterPro" id="IPR009061">
    <property type="entry name" value="DNA-bd_dom_put_sf"/>
</dbReference>
<dbReference type="NCBIfam" id="TIGR01764">
    <property type="entry name" value="excise"/>
    <property type="match status" value="1"/>
</dbReference>
<dbReference type="InterPro" id="IPR010093">
    <property type="entry name" value="SinI_DNA-bd"/>
</dbReference>
<evidence type="ECO:0000313" key="4">
    <source>
        <dbReference type="Proteomes" id="UP000536179"/>
    </source>
</evidence>
<organism evidence="3 4">
    <name type="scientific">Aporhodopirellula rubra</name>
    <dbReference type="NCBI Taxonomy" id="980271"/>
    <lineage>
        <taxon>Bacteria</taxon>
        <taxon>Pseudomonadati</taxon>
        <taxon>Planctomycetota</taxon>
        <taxon>Planctomycetia</taxon>
        <taxon>Pirellulales</taxon>
        <taxon>Pirellulaceae</taxon>
        <taxon>Aporhodopirellula</taxon>
    </lineage>
</organism>
<dbReference type="EMBL" id="JACHXU010000019">
    <property type="protein sequence ID" value="MBB3208906.1"/>
    <property type="molecule type" value="Genomic_DNA"/>
</dbReference>
<sequence>MHSPSQVADMLNVSLSLIYKLVNQGVLQCYRIGSAIRITDEQIQEFLAEKKSDAPKTKRRRNQRLRDIEL</sequence>
<evidence type="ECO:0000259" key="2">
    <source>
        <dbReference type="Pfam" id="PF12728"/>
    </source>
</evidence>
<comment type="caution">
    <text evidence="3">The sequence shown here is derived from an EMBL/GenBank/DDBJ whole genome shotgun (WGS) entry which is preliminary data.</text>
</comment>
<evidence type="ECO:0000256" key="1">
    <source>
        <dbReference type="SAM" id="MobiDB-lite"/>
    </source>
</evidence>
<reference evidence="3 4" key="1">
    <citation type="submission" date="2020-08" db="EMBL/GenBank/DDBJ databases">
        <title>Genomic Encyclopedia of Type Strains, Phase III (KMG-III): the genomes of soil and plant-associated and newly described type strains.</title>
        <authorList>
            <person name="Whitman W."/>
        </authorList>
    </citation>
    <scope>NUCLEOTIDE SEQUENCE [LARGE SCALE GENOMIC DNA]</scope>
    <source>
        <strain evidence="3 4">CECT 8075</strain>
    </source>
</reference>
<keyword evidence="4" id="KW-1185">Reference proteome</keyword>